<dbReference type="EMBL" id="QJKI01000020">
    <property type="protein sequence ID" value="PXX76980.1"/>
    <property type="molecule type" value="Genomic_DNA"/>
</dbReference>
<dbReference type="CDD" id="cd00885">
    <property type="entry name" value="cinA"/>
    <property type="match status" value="1"/>
</dbReference>
<dbReference type="PANTHER" id="PTHR13939">
    <property type="entry name" value="NICOTINAMIDE-NUCLEOTIDE AMIDOHYDROLASE PNCC"/>
    <property type="match status" value="1"/>
</dbReference>
<evidence type="ECO:0000313" key="2">
    <source>
        <dbReference type="EMBL" id="PXX76980.1"/>
    </source>
</evidence>
<dbReference type="Proteomes" id="UP000247555">
    <property type="component" value="Unassembled WGS sequence"/>
</dbReference>
<dbReference type="PANTHER" id="PTHR13939:SF0">
    <property type="entry name" value="NMN AMIDOHYDROLASE-LIKE PROTEIN YFAY"/>
    <property type="match status" value="1"/>
</dbReference>
<dbReference type="Gene3D" id="3.40.980.10">
    <property type="entry name" value="MoaB/Mog-like domain"/>
    <property type="match status" value="1"/>
</dbReference>
<organism evidence="2 3">
    <name type="scientific">Rivihabitans pingtungensis</name>
    <dbReference type="NCBI Taxonomy" id="1054498"/>
    <lineage>
        <taxon>Bacteria</taxon>
        <taxon>Pseudomonadati</taxon>
        <taxon>Pseudomonadota</taxon>
        <taxon>Betaproteobacteria</taxon>
        <taxon>Neisseriales</taxon>
        <taxon>Aquaspirillaceae</taxon>
        <taxon>Rivihabitans</taxon>
    </lineage>
</organism>
<dbReference type="AlphaFoldDB" id="A0A318KHL1"/>
<comment type="caution">
    <text evidence="2">The sequence shown here is derived from an EMBL/GenBank/DDBJ whole genome shotgun (WGS) entry which is preliminary data.</text>
</comment>
<name>A0A318KHL1_9NEIS</name>
<dbReference type="RefSeq" id="WP_110391587.1">
    <property type="nucleotide sequence ID" value="NZ_QJKI01000020.1"/>
</dbReference>
<dbReference type="OrthoDB" id="9801454at2"/>
<keyword evidence="3" id="KW-1185">Reference proteome</keyword>
<dbReference type="SMART" id="SM00852">
    <property type="entry name" value="MoCF_biosynth"/>
    <property type="match status" value="1"/>
</dbReference>
<dbReference type="InterPro" id="IPR001453">
    <property type="entry name" value="MoaB/Mog_dom"/>
</dbReference>
<evidence type="ECO:0000313" key="3">
    <source>
        <dbReference type="Proteomes" id="UP000247555"/>
    </source>
</evidence>
<feature type="domain" description="MoaB/Mog" evidence="1">
    <location>
        <begin position="4"/>
        <end position="164"/>
    </location>
</feature>
<evidence type="ECO:0000259" key="1">
    <source>
        <dbReference type="SMART" id="SM00852"/>
    </source>
</evidence>
<dbReference type="InterPro" id="IPR050101">
    <property type="entry name" value="CinA"/>
</dbReference>
<dbReference type="SUPFAM" id="SSF53218">
    <property type="entry name" value="Molybdenum cofactor biosynthesis proteins"/>
    <property type="match status" value="1"/>
</dbReference>
<gene>
    <name evidence="2" type="ORF">DFR34_12040</name>
</gene>
<dbReference type="Pfam" id="PF00994">
    <property type="entry name" value="MoCF_biosynth"/>
    <property type="match status" value="1"/>
</dbReference>
<proteinExistence type="predicted"/>
<accession>A0A318KHL1</accession>
<reference evidence="2 3" key="1">
    <citation type="submission" date="2018-05" db="EMBL/GenBank/DDBJ databases">
        <title>Genomic Encyclopedia of Type Strains, Phase IV (KMG-IV): sequencing the most valuable type-strain genomes for metagenomic binning, comparative biology and taxonomic classification.</title>
        <authorList>
            <person name="Goeker M."/>
        </authorList>
    </citation>
    <scope>NUCLEOTIDE SEQUENCE [LARGE SCALE GENOMIC DNA]</scope>
    <source>
        <strain evidence="2 3">DSM 29661</strain>
    </source>
</reference>
<sequence>MDIGAFIIGDELLSGKRQDKHLPKLIELLAARGLKLAWAQYLGDNPARLLAALRHSLASGDLVFSFGGIGATPDDHTRACAAAALDVPLAIHPEGRLLVEGRFGEEAYPHRINMVNIPEGSRLIPNPVNQMPGFSVHDHHFVPGFPSMAWPMVEWVLDTQYRHLFAPGADIELTVMAEHAREGDLIDLMQQLVAEHPAARLSSLPSFGTDTLPPHIEFGFTGQPDAARAAMAALTAGLQAKGYVLREVRQR</sequence>
<dbReference type="InterPro" id="IPR036425">
    <property type="entry name" value="MoaB/Mog-like_dom_sf"/>
</dbReference>
<protein>
    <submittedName>
        <fullName evidence="2">Molybdopterin-biosynthesis enzyme MoeA-like protein</fullName>
    </submittedName>
</protein>